<evidence type="ECO:0000256" key="8">
    <source>
        <dbReference type="SAM" id="MobiDB-lite"/>
    </source>
</evidence>
<evidence type="ECO:0000313" key="12">
    <source>
        <dbReference type="EMBL" id="EFQ25378.1"/>
    </source>
</evidence>
<dbReference type="Proteomes" id="UP000008782">
    <property type="component" value="Unassembled WGS sequence"/>
</dbReference>
<dbReference type="eggNOG" id="KOG1483">
    <property type="taxonomic scope" value="Eukaryota"/>
</dbReference>
<gene>
    <name evidence="12" type="ORF">GLRG_00522</name>
</gene>
<evidence type="ECO:0000256" key="5">
    <source>
        <dbReference type="ARBA" id="ARBA00022833"/>
    </source>
</evidence>
<dbReference type="FunFam" id="1.20.1510.10:FF:000021">
    <property type="entry name" value="Solute carrier family 30 (Zinc transporter), member 1"/>
    <property type="match status" value="1"/>
</dbReference>
<feature type="compositionally biased region" description="Acidic residues" evidence="8">
    <location>
        <begin position="268"/>
        <end position="284"/>
    </location>
</feature>
<evidence type="ECO:0000256" key="9">
    <source>
        <dbReference type="SAM" id="Phobius"/>
    </source>
</evidence>
<evidence type="ECO:0000256" key="1">
    <source>
        <dbReference type="ARBA" id="ARBA00004141"/>
    </source>
</evidence>
<dbReference type="RefSeq" id="XP_008089398.1">
    <property type="nucleotide sequence ID" value="XM_008091207.1"/>
</dbReference>
<evidence type="ECO:0000256" key="4">
    <source>
        <dbReference type="ARBA" id="ARBA00022692"/>
    </source>
</evidence>
<dbReference type="VEuPathDB" id="FungiDB:GLRG_00522"/>
<keyword evidence="5" id="KW-0862">Zinc</keyword>
<name>E3Q466_COLGM</name>
<dbReference type="GO" id="GO:0005385">
    <property type="term" value="F:zinc ion transmembrane transporter activity"/>
    <property type="evidence" value="ECO:0007669"/>
    <property type="project" value="TreeGrafter"/>
</dbReference>
<dbReference type="HOGENOM" id="CLU_013430_4_2_1"/>
<dbReference type="Gene3D" id="1.20.1510.10">
    <property type="entry name" value="Cation efflux protein transmembrane domain"/>
    <property type="match status" value="2"/>
</dbReference>
<comment type="similarity">
    <text evidence="2">Belongs to the cation diffusion facilitator (CDF) transporter (TC 2.A.4) family. SLC30A subfamily.</text>
</comment>
<keyword evidence="4 9" id="KW-0812">Transmembrane</keyword>
<feature type="transmembrane region" description="Helical" evidence="9">
    <location>
        <begin position="348"/>
        <end position="372"/>
    </location>
</feature>
<dbReference type="NCBIfam" id="TIGR01297">
    <property type="entry name" value="CDF"/>
    <property type="match status" value="2"/>
</dbReference>
<dbReference type="PANTHER" id="PTHR45820:SF4">
    <property type="entry name" value="ZINC TRANSPORTER 63C, ISOFORM F"/>
    <property type="match status" value="1"/>
</dbReference>
<feature type="domain" description="Cation efflux protein cytoplasmic" evidence="11">
    <location>
        <begin position="412"/>
        <end position="490"/>
    </location>
</feature>
<feature type="region of interest" description="Disordered" evidence="8">
    <location>
        <begin position="139"/>
        <end position="160"/>
    </location>
</feature>
<feature type="transmembrane region" description="Helical" evidence="9">
    <location>
        <begin position="76"/>
        <end position="99"/>
    </location>
</feature>
<feature type="region of interest" description="Disordered" evidence="8">
    <location>
        <begin position="189"/>
        <end position="338"/>
    </location>
</feature>
<protein>
    <submittedName>
        <fullName evidence="12">Cation diffusion facilitator family transporter</fullName>
    </submittedName>
</protein>
<dbReference type="GO" id="GO:0016020">
    <property type="term" value="C:membrane"/>
    <property type="evidence" value="ECO:0007669"/>
    <property type="project" value="UniProtKB-SubCell"/>
</dbReference>
<evidence type="ECO:0000256" key="7">
    <source>
        <dbReference type="ARBA" id="ARBA00023136"/>
    </source>
</evidence>
<dbReference type="Pfam" id="PF16916">
    <property type="entry name" value="ZT_dimer"/>
    <property type="match status" value="1"/>
</dbReference>
<dbReference type="EMBL" id="GG697332">
    <property type="protein sequence ID" value="EFQ25378.1"/>
    <property type="molecule type" value="Genomic_DNA"/>
</dbReference>
<dbReference type="GO" id="GO:0006882">
    <property type="term" value="P:intracellular zinc ion homeostasis"/>
    <property type="evidence" value="ECO:0007669"/>
    <property type="project" value="TreeGrafter"/>
</dbReference>
<feature type="compositionally biased region" description="Basic and acidic residues" evidence="8">
    <location>
        <begin position="549"/>
        <end position="566"/>
    </location>
</feature>
<evidence type="ECO:0000256" key="6">
    <source>
        <dbReference type="ARBA" id="ARBA00022989"/>
    </source>
</evidence>
<evidence type="ECO:0000313" key="13">
    <source>
        <dbReference type="Proteomes" id="UP000008782"/>
    </source>
</evidence>
<keyword evidence="6 9" id="KW-1133">Transmembrane helix</keyword>
<evidence type="ECO:0000259" key="10">
    <source>
        <dbReference type="Pfam" id="PF01545"/>
    </source>
</evidence>
<dbReference type="GeneID" id="24405887"/>
<feature type="transmembrane region" description="Helical" evidence="9">
    <location>
        <begin position="111"/>
        <end position="131"/>
    </location>
</feature>
<sequence length="572" mass="62179">MAWSKSTRISIMLAIDVVFFLVELIVGLLVKSLALTADAFHMLNDIISLCVGLWAVSVASKATTDKYSYGWLRAEILGAFFNAVFLIALCVSIILEAISRFFDPPQIDNPQLILIVGSFGLASNLVGFFVLGGHGHSHGDDHSHDHGEHAHAHSDEHAAEEGRANLAGAAANNDSGNVGDLYPEAIVARATAGPDTSRRIRFERDSDPSGRAPSHASSTSKSHDRRRTSSRHHSRLTSIEDISIHPSSFRQEIIDASRSQPDNLESASESEVDETVVEDGEPNEESPLLKSNDNKQTYMIDGGHRGRAAAKRPRRESSLHHEHNHNKERKKVSGGHGHNHADMGMNAMVLHVIGDALGNVGVIVTALIIWLTNWPGRFYADPAVSLFITLIILKSAIPLTKATSKVLLQATPDNIDLQEVREDIQNLPGVLSCHHVHIWQLSDTKIVASLHVHVNFPISAEGGEKYMELAKRARKCLHAYGIHAATIQPEFCGDDEHHHEEEQMVQYDGNGSVGSPKQTCLLECVDNCAAGGCCSESTVAGSLGSQSVHSHDGHGHDHDHSHDHGNGHSHSH</sequence>
<dbReference type="InterPro" id="IPR027469">
    <property type="entry name" value="Cation_efflux_TMD_sf"/>
</dbReference>
<dbReference type="OrthoDB" id="9944568at2759"/>
<dbReference type="Pfam" id="PF01545">
    <property type="entry name" value="Cation_efflux"/>
    <property type="match status" value="2"/>
</dbReference>
<keyword evidence="7 9" id="KW-0472">Membrane</keyword>
<feature type="compositionally biased region" description="Basic residues" evidence="8">
    <location>
        <begin position="223"/>
        <end position="235"/>
    </location>
</feature>
<keyword evidence="13" id="KW-1185">Reference proteome</keyword>
<dbReference type="STRING" id="645133.E3Q466"/>
<feature type="transmembrane region" description="Helical" evidence="9">
    <location>
        <begin position="12"/>
        <end position="34"/>
    </location>
</feature>
<dbReference type="AlphaFoldDB" id="E3Q466"/>
<feature type="region of interest" description="Disordered" evidence="8">
    <location>
        <begin position="544"/>
        <end position="572"/>
    </location>
</feature>
<dbReference type="InterPro" id="IPR036837">
    <property type="entry name" value="Cation_efflux_CTD_sf"/>
</dbReference>
<organism evidence="13">
    <name type="scientific">Colletotrichum graminicola (strain M1.001 / M2 / FGSC 10212)</name>
    <name type="common">Maize anthracnose fungus</name>
    <name type="synonym">Glomerella graminicola</name>
    <dbReference type="NCBI Taxonomy" id="645133"/>
    <lineage>
        <taxon>Eukaryota</taxon>
        <taxon>Fungi</taxon>
        <taxon>Dikarya</taxon>
        <taxon>Ascomycota</taxon>
        <taxon>Pezizomycotina</taxon>
        <taxon>Sordariomycetes</taxon>
        <taxon>Hypocreomycetidae</taxon>
        <taxon>Glomerellales</taxon>
        <taxon>Glomerellaceae</taxon>
        <taxon>Colletotrichum</taxon>
        <taxon>Colletotrichum graminicola species complex</taxon>
    </lineage>
</organism>
<evidence type="ECO:0000256" key="2">
    <source>
        <dbReference type="ARBA" id="ARBA00008873"/>
    </source>
</evidence>
<dbReference type="InterPro" id="IPR058533">
    <property type="entry name" value="Cation_efflux_TM"/>
</dbReference>
<evidence type="ECO:0000256" key="3">
    <source>
        <dbReference type="ARBA" id="ARBA00022448"/>
    </source>
</evidence>
<feature type="domain" description="Cation efflux protein transmembrane" evidence="10">
    <location>
        <begin position="11"/>
        <end position="141"/>
    </location>
</feature>
<dbReference type="PANTHER" id="PTHR45820">
    <property type="entry name" value="FI23527P1"/>
    <property type="match status" value="1"/>
</dbReference>
<comment type="subcellular location">
    <subcellularLocation>
        <location evidence="1">Membrane</location>
        <topology evidence="1">Multi-pass membrane protein</topology>
    </subcellularLocation>
</comment>
<evidence type="ECO:0000259" key="11">
    <source>
        <dbReference type="Pfam" id="PF16916"/>
    </source>
</evidence>
<feature type="compositionally biased region" description="Basic and acidic residues" evidence="8">
    <location>
        <begin position="196"/>
        <end position="208"/>
    </location>
</feature>
<reference evidence="13" key="1">
    <citation type="journal article" date="2012" name="Nat. Genet.">
        <title>Lifestyle transitions in plant pathogenic Colletotrichum fungi deciphered by genome and transcriptome analyses.</title>
        <authorList>
            <person name="O'Connell R.J."/>
            <person name="Thon M.R."/>
            <person name="Hacquard S."/>
            <person name="Amyotte S.G."/>
            <person name="Kleemann J."/>
            <person name="Torres M.F."/>
            <person name="Damm U."/>
            <person name="Buiate E.A."/>
            <person name="Epstein L."/>
            <person name="Alkan N."/>
            <person name="Altmueller J."/>
            <person name="Alvarado-Balderrama L."/>
            <person name="Bauser C.A."/>
            <person name="Becker C."/>
            <person name="Birren B.W."/>
            <person name="Chen Z."/>
            <person name="Choi J."/>
            <person name="Crouch J.A."/>
            <person name="Duvick J.P."/>
            <person name="Farman M.A."/>
            <person name="Gan P."/>
            <person name="Heiman D."/>
            <person name="Henrissat B."/>
            <person name="Howard R.J."/>
            <person name="Kabbage M."/>
            <person name="Koch C."/>
            <person name="Kracher B."/>
            <person name="Kubo Y."/>
            <person name="Law A.D."/>
            <person name="Lebrun M.-H."/>
            <person name="Lee Y.-H."/>
            <person name="Miyara I."/>
            <person name="Moore N."/>
            <person name="Neumann U."/>
            <person name="Nordstroem K."/>
            <person name="Panaccione D.G."/>
            <person name="Panstruga R."/>
            <person name="Place M."/>
            <person name="Proctor R.H."/>
            <person name="Prusky D."/>
            <person name="Rech G."/>
            <person name="Reinhardt R."/>
            <person name="Rollins J.A."/>
            <person name="Rounsley S."/>
            <person name="Schardl C.L."/>
            <person name="Schwartz D.C."/>
            <person name="Shenoy N."/>
            <person name="Shirasu K."/>
            <person name="Sikhakolli U.R."/>
            <person name="Stueber K."/>
            <person name="Sukno S.A."/>
            <person name="Sweigard J.A."/>
            <person name="Takano Y."/>
            <person name="Takahara H."/>
            <person name="Trail F."/>
            <person name="van der Does H.C."/>
            <person name="Voll L.M."/>
            <person name="Will I."/>
            <person name="Young S."/>
            <person name="Zeng Q."/>
            <person name="Zhang J."/>
            <person name="Zhou S."/>
            <person name="Dickman M.B."/>
            <person name="Schulze-Lefert P."/>
            <person name="Ver Loren van Themaat E."/>
            <person name="Ma L.-J."/>
            <person name="Vaillancourt L.J."/>
        </authorList>
    </citation>
    <scope>NUCLEOTIDE SEQUENCE [LARGE SCALE GENOMIC DNA]</scope>
    <source>
        <strain evidence="13">M1.001 / M2 / FGSC 10212</strain>
    </source>
</reference>
<feature type="compositionally biased region" description="Basic residues" evidence="8">
    <location>
        <begin position="322"/>
        <end position="333"/>
    </location>
</feature>
<feature type="domain" description="Cation efflux protein transmembrane" evidence="10">
    <location>
        <begin position="336"/>
        <end position="408"/>
    </location>
</feature>
<accession>E3Q466</accession>
<dbReference type="SUPFAM" id="SSF160240">
    <property type="entry name" value="Cation efflux protein cytoplasmic domain-like"/>
    <property type="match status" value="1"/>
</dbReference>
<dbReference type="InterPro" id="IPR027470">
    <property type="entry name" value="Cation_efflux_CTD"/>
</dbReference>
<feature type="compositionally biased region" description="Basic residues" evidence="8">
    <location>
        <begin position="305"/>
        <end position="314"/>
    </location>
</feature>
<dbReference type="SUPFAM" id="SSF161111">
    <property type="entry name" value="Cation efflux protein transmembrane domain-like"/>
    <property type="match status" value="1"/>
</dbReference>
<keyword evidence="3" id="KW-0813">Transport</keyword>
<dbReference type="InterPro" id="IPR002524">
    <property type="entry name" value="Cation_efflux"/>
</dbReference>
<dbReference type="FunFam" id="1.20.1510.10:FF:000024">
    <property type="entry name" value="Solute carrier family 30 (Zinc transporter), member 1"/>
    <property type="match status" value="1"/>
</dbReference>
<proteinExistence type="inferred from homology"/>